<evidence type="ECO:0000313" key="6">
    <source>
        <dbReference type="EMBL" id="EHL15714.1"/>
    </source>
</evidence>
<evidence type="ECO:0000259" key="5">
    <source>
        <dbReference type="Pfam" id="PF00294"/>
    </source>
</evidence>
<dbReference type="Proteomes" id="UP000006437">
    <property type="component" value="Unassembled WGS sequence"/>
</dbReference>
<accession>G9WZT4</accession>
<gene>
    <name evidence="6" type="ORF">HMPREF9629_01685</name>
</gene>
<feature type="domain" description="Carbohydrate kinase PfkB" evidence="5">
    <location>
        <begin position="3"/>
        <end position="309"/>
    </location>
</feature>
<evidence type="ECO:0000256" key="2">
    <source>
        <dbReference type="ARBA" id="ARBA00022679"/>
    </source>
</evidence>
<dbReference type="BioCyc" id="EBAC796937-HMP:GMGH-1693-MONOMER"/>
<reference evidence="6 7" key="1">
    <citation type="submission" date="2011-08" db="EMBL/GenBank/DDBJ databases">
        <title>The Genome Sequence of Eubacteriaceae bacterium ACC19a.</title>
        <authorList>
            <consortium name="The Broad Institute Genome Sequencing Platform"/>
            <person name="Earl A."/>
            <person name="Ward D."/>
            <person name="Feldgarden M."/>
            <person name="Gevers D."/>
            <person name="Sizova M."/>
            <person name="Hazen A."/>
            <person name="Epstein S."/>
            <person name="Young S.K."/>
            <person name="Zeng Q."/>
            <person name="Gargeya S."/>
            <person name="Fitzgerald M."/>
            <person name="Haas B."/>
            <person name="Abouelleil A."/>
            <person name="Alvarado L."/>
            <person name="Arachchi H.M."/>
            <person name="Berlin A."/>
            <person name="Brown A."/>
            <person name="Chapman S.B."/>
            <person name="Chen Z."/>
            <person name="Dunbar C."/>
            <person name="Freedman E."/>
            <person name="Gearin G."/>
            <person name="Gellesch M."/>
            <person name="Goldberg J."/>
            <person name="Griggs A."/>
            <person name="Gujja S."/>
            <person name="Heiman D."/>
            <person name="Howarth C."/>
            <person name="Larson L."/>
            <person name="Lui A."/>
            <person name="MacDonald P.J.P."/>
            <person name="Montmayeur A."/>
            <person name="Murphy C."/>
            <person name="Neiman D."/>
            <person name="Pearson M."/>
            <person name="Priest M."/>
            <person name="Roberts A."/>
            <person name="Saif S."/>
            <person name="Shea T."/>
            <person name="Shenoy N."/>
            <person name="Sisk P."/>
            <person name="Stolte C."/>
            <person name="Sykes S."/>
            <person name="Wortman J."/>
            <person name="Nusbaum C."/>
            <person name="Birren B."/>
        </authorList>
    </citation>
    <scope>NUCLEOTIDE SEQUENCE [LARGE SCALE GENOMIC DNA]</scope>
    <source>
        <strain evidence="6 7">ACC19a</strain>
    </source>
</reference>
<dbReference type="SUPFAM" id="SSF53613">
    <property type="entry name" value="Ribokinase-like"/>
    <property type="match status" value="1"/>
</dbReference>
<dbReference type="GO" id="GO:0008865">
    <property type="term" value="F:fructokinase activity"/>
    <property type="evidence" value="ECO:0007669"/>
    <property type="project" value="UniProtKB-ARBA"/>
</dbReference>
<dbReference type="CDD" id="cd01167">
    <property type="entry name" value="bac_FRK"/>
    <property type="match status" value="1"/>
</dbReference>
<dbReference type="InterPro" id="IPR002173">
    <property type="entry name" value="Carboh/pur_kinase_PfkB_CS"/>
</dbReference>
<dbReference type="InterPro" id="IPR050306">
    <property type="entry name" value="PfkB_Carbo_kinase"/>
</dbReference>
<evidence type="ECO:0000256" key="3">
    <source>
        <dbReference type="ARBA" id="ARBA00022777"/>
    </source>
</evidence>
<dbReference type="HOGENOM" id="CLU_027634_6_1_9"/>
<dbReference type="AlphaFoldDB" id="G9WZT4"/>
<evidence type="ECO:0000313" key="7">
    <source>
        <dbReference type="Proteomes" id="UP000006437"/>
    </source>
</evidence>
<evidence type="ECO:0000256" key="4">
    <source>
        <dbReference type="RuleBase" id="RU003704"/>
    </source>
</evidence>
<keyword evidence="2 4" id="KW-0808">Transferase</keyword>
<comment type="similarity">
    <text evidence="1 4">Belongs to the carbohydrate kinase PfkB family.</text>
</comment>
<comment type="caution">
    <text evidence="6">The sequence shown here is derived from an EMBL/GenBank/DDBJ whole genome shotgun (WGS) entry which is preliminary data.</text>
</comment>
<dbReference type="GO" id="GO:0006000">
    <property type="term" value="P:fructose metabolic process"/>
    <property type="evidence" value="ECO:0007669"/>
    <property type="project" value="UniProtKB-ARBA"/>
</dbReference>
<name>G9WZT4_9FIRM</name>
<dbReference type="InterPro" id="IPR011611">
    <property type="entry name" value="PfkB_dom"/>
</dbReference>
<protein>
    <recommendedName>
        <fullName evidence="5">Carbohydrate kinase PfkB domain-containing protein</fullName>
    </recommendedName>
</protein>
<proteinExistence type="inferred from homology"/>
<dbReference type="InterPro" id="IPR029056">
    <property type="entry name" value="Ribokinase-like"/>
</dbReference>
<dbReference type="EMBL" id="AFZE01000009">
    <property type="protein sequence ID" value="EHL15714.1"/>
    <property type="molecule type" value="Genomic_DNA"/>
</dbReference>
<evidence type="ECO:0000256" key="1">
    <source>
        <dbReference type="ARBA" id="ARBA00010688"/>
    </source>
</evidence>
<dbReference type="PRINTS" id="PR00990">
    <property type="entry name" value="RIBOKINASE"/>
</dbReference>
<dbReference type="InterPro" id="IPR002139">
    <property type="entry name" value="Ribo/fructo_kinase"/>
</dbReference>
<dbReference type="PANTHER" id="PTHR43085:SF54">
    <property type="entry name" value="PUTATIVE-RELATED"/>
    <property type="match status" value="1"/>
</dbReference>
<dbReference type="Gene3D" id="3.40.1190.20">
    <property type="match status" value="1"/>
</dbReference>
<sequence length="319" mass="34921">MGRVFTIGEALIDFIPLEIKDSLKEVGSFAKMPGGAPANVAVTASKLGSKSYFIGMLGEDSFGNFLLDTLNKYGVDTAYTYKTSKAKTALAFVSLGKDGSRDFSFYRDPSADLFLSVENVKNIEFRSDDYISFCSVDLVPYPVKDATEYLLKKAKSSNATILFDPNIRKNLWNDMNLYRETVLYFMKYADILKISDDEIEFITGKSDIDAGIDFLKSLGVKNIILTLGKNGASAYFGSKYLHIDGISIVPIDTTGAGDSFVGAVLHMLDIIGKKPDDLSKSELDEILNFANKVGALVSTKKGAIDSLPTKEEALNFIID</sequence>
<dbReference type="RefSeq" id="WP_009525914.1">
    <property type="nucleotide sequence ID" value="NZ_JH414558.1"/>
</dbReference>
<keyword evidence="3 4" id="KW-0418">Kinase</keyword>
<dbReference type="PROSITE" id="PS00584">
    <property type="entry name" value="PFKB_KINASES_2"/>
    <property type="match status" value="1"/>
</dbReference>
<dbReference type="Pfam" id="PF00294">
    <property type="entry name" value="PfkB"/>
    <property type="match status" value="1"/>
</dbReference>
<dbReference type="PANTHER" id="PTHR43085">
    <property type="entry name" value="HEXOKINASE FAMILY MEMBER"/>
    <property type="match status" value="1"/>
</dbReference>
<organism evidence="6 7">
    <name type="scientific">Peptoanaerobacter stomatis</name>
    <dbReference type="NCBI Taxonomy" id="796937"/>
    <lineage>
        <taxon>Bacteria</taxon>
        <taxon>Bacillati</taxon>
        <taxon>Bacillota</taxon>
        <taxon>Clostridia</taxon>
        <taxon>Peptostreptococcales</taxon>
        <taxon>Filifactoraceae</taxon>
        <taxon>Peptoanaerobacter</taxon>
    </lineage>
</organism>
<dbReference type="PATRIC" id="fig|796937.3.peg.878"/>